<dbReference type="PROSITE" id="PS50893">
    <property type="entry name" value="ABC_TRANSPORTER_2"/>
    <property type="match status" value="1"/>
</dbReference>
<dbReference type="GO" id="GO:0005524">
    <property type="term" value="F:ATP binding"/>
    <property type="evidence" value="ECO:0007669"/>
    <property type="project" value="UniProtKB-KW"/>
</dbReference>
<dbReference type="EMBL" id="AWGB01000077">
    <property type="protein sequence ID" value="ESQ82333.1"/>
    <property type="molecule type" value="Genomic_DNA"/>
</dbReference>
<dbReference type="PANTHER" id="PTHR43514">
    <property type="entry name" value="ABC TRANSPORTER I FAMILY MEMBER 10"/>
    <property type="match status" value="1"/>
</dbReference>
<keyword evidence="2" id="KW-0067">ATP-binding</keyword>
<dbReference type="Proteomes" id="UP000017837">
    <property type="component" value="Unassembled WGS sequence"/>
</dbReference>
<keyword evidence="5" id="KW-1185">Reference proteome</keyword>
<evidence type="ECO:0000313" key="4">
    <source>
        <dbReference type="EMBL" id="ESQ82333.1"/>
    </source>
</evidence>
<organism evidence="4 5">
    <name type="scientific">Asticcacaulis benevestitus DSM 16100 = ATCC BAA-896</name>
    <dbReference type="NCBI Taxonomy" id="1121022"/>
    <lineage>
        <taxon>Bacteria</taxon>
        <taxon>Pseudomonadati</taxon>
        <taxon>Pseudomonadota</taxon>
        <taxon>Alphaproteobacteria</taxon>
        <taxon>Caulobacterales</taxon>
        <taxon>Caulobacteraceae</taxon>
        <taxon>Asticcacaulis</taxon>
    </lineage>
</organism>
<dbReference type="eggNOG" id="COG4148">
    <property type="taxonomic scope" value="Bacteria"/>
</dbReference>
<dbReference type="Pfam" id="PF00005">
    <property type="entry name" value="ABC_tran"/>
    <property type="match status" value="1"/>
</dbReference>
<accession>V4QT24</accession>
<dbReference type="PROSITE" id="PS00211">
    <property type="entry name" value="ABC_TRANSPORTER_1"/>
    <property type="match status" value="1"/>
</dbReference>
<proteinExistence type="predicted"/>
<dbReference type="PANTHER" id="PTHR43514:SF10">
    <property type="entry name" value="MOLYBDENUM IMPORT ATP-BINDING PROTEIN MODC 2"/>
    <property type="match status" value="1"/>
</dbReference>
<dbReference type="InterPro" id="IPR027417">
    <property type="entry name" value="P-loop_NTPase"/>
</dbReference>
<dbReference type="PATRIC" id="fig|1121022.4.peg.4326"/>
<sequence length="244" mass="26072">MTHDMIHVSLKGSAGAFVLDAAFSVPAQGVTAIWGPSGSGKTTLLRAIAGLTRLEGHVKIGADIWQDGSTFVPVHKRRVGYVFQEASLLTHLTVRANLDFALKRNGGHTVDFAGLVARLKLEGLLKRSVTQLSGGERQRVALARTLLSAPEILLTDEPLSSLDSEAKAEIVPMIASLSRDTGLPVLYVSHDAYEVERLADRTLRMARGRIIDAPATTFDTSLDGLSEAQVRALAEAALKAGIKV</sequence>
<comment type="caution">
    <text evidence="4">The sequence shown here is derived from an EMBL/GenBank/DDBJ whole genome shotgun (WGS) entry which is preliminary data.</text>
</comment>
<reference evidence="4 5" key="1">
    <citation type="journal article" date="2014" name="Nature">
        <title>Sequential evolution of bacterial morphology by co-option of a developmental regulator.</title>
        <authorList>
            <person name="Jiang C."/>
            <person name="Brown P.J."/>
            <person name="Ducret A."/>
            <person name="Brun Y.V."/>
        </authorList>
    </citation>
    <scope>NUCLEOTIDE SEQUENCE [LARGE SCALE GENOMIC DNA]</scope>
    <source>
        <strain evidence="4 5">DSM 16100</strain>
    </source>
</reference>
<name>V4QT24_9CAUL</name>
<dbReference type="InterPro" id="IPR017871">
    <property type="entry name" value="ABC_transporter-like_CS"/>
</dbReference>
<evidence type="ECO:0000256" key="2">
    <source>
        <dbReference type="ARBA" id="ARBA00022840"/>
    </source>
</evidence>
<dbReference type="GO" id="GO:0016887">
    <property type="term" value="F:ATP hydrolysis activity"/>
    <property type="evidence" value="ECO:0007669"/>
    <property type="project" value="InterPro"/>
</dbReference>
<dbReference type="Gene3D" id="3.40.50.300">
    <property type="entry name" value="P-loop containing nucleotide triphosphate hydrolases"/>
    <property type="match status" value="1"/>
</dbReference>
<evidence type="ECO:0000259" key="3">
    <source>
        <dbReference type="PROSITE" id="PS50893"/>
    </source>
</evidence>
<evidence type="ECO:0000256" key="1">
    <source>
        <dbReference type="ARBA" id="ARBA00022741"/>
    </source>
</evidence>
<dbReference type="SUPFAM" id="SSF52540">
    <property type="entry name" value="P-loop containing nucleoside triphosphate hydrolases"/>
    <property type="match status" value="1"/>
</dbReference>
<feature type="domain" description="ABC transporter" evidence="3">
    <location>
        <begin position="1"/>
        <end position="232"/>
    </location>
</feature>
<dbReference type="InterPro" id="IPR050334">
    <property type="entry name" value="Molybdenum_import_ModC"/>
</dbReference>
<dbReference type="AlphaFoldDB" id="V4QT24"/>
<keyword evidence="1" id="KW-0547">Nucleotide-binding</keyword>
<evidence type="ECO:0000313" key="5">
    <source>
        <dbReference type="Proteomes" id="UP000017837"/>
    </source>
</evidence>
<protein>
    <recommendedName>
        <fullName evidence="3">ABC transporter domain-containing protein</fullName>
    </recommendedName>
</protein>
<dbReference type="RefSeq" id="WP_018081666.1">
    <property type="nucleotide sequence ID" value="NZ_AQWM01000006.1"/>
</dbReference>
<dbReference type="InterPro" id="IPR003593">
    <property type="entry name" value="AAA+_ATPase"/>
</dbReference>
<gene>
    <name evidence="4" type="ORF">ABENE_21110</name>
</gene>
<dbReference type="InterPro" id="IPR003439">
    <property type="entry name" value="ABC_transporter-like_ATP-bd"/>
</dbReference>
<dbReference type="SMART" id="SM00382">
    <property type="entry name" value="AAA"/>
    <property type="match status" value="1"/>
</dbReference>
<dbReference type="STRING" id="1121022.GCA_000376105_02001"/>